<evidence type="ECO:0000313" key="3">
    <source>
        <dbReference type="Proteomes" id="UP000307841"/>
    </source>
</evidence>
<dbReference type="Proteomes" id="UP000307841">
    <property type="component" value="Unassembled WGS sequence"/>
</dbReference>
<evidence type="ECO:0000256" key="1">
    <source>
        <dbReference type="SAM" id="SignalP"/>
    </source>
</evidence>
<keyword evidence="1" id="KW-0732">Signal</keyword>
<dbReference type="RefSeq" id="WP_137031677.1">
    <property type="nucleotide sequence ID" value="NZ_SZNK01000001.1"/>
</dbReference>
<accession>A0A4U2YBS1</accession>
<reference evidence="2 3" key="1">
    <citation type="submission" date="2019-04" db="EMBL/GenBank/DDBJ databases">
        <title>Whole genome sequencing of Brevibacillus sp. TGS2-1.</title>
        <authorList>
            <person name="Choi A."/>
        </authorList>
    </citation>
    <scope>NUCLEOTIDE SEQUENCE [LARGE SCALE GENOMIC DNA]</scope>
    <source>
        <strain evidence="2 3">TGS2-1</strain>
    </source>
</reference>
<feature type="chain" id="PRO_5020507541" description="DUF5590 domain-containing protein" evidence="1">
    <location>
        <begin position="27"/>
        <end position="175"/>
    </location>
</feature>
<evidence type="ECO:0000313" key="2">
    <source>
        <dbReference type="EMBL" id="TKI58236.1"/>
    </source>
</evidence>
<dbReference type="EMBL" id="SZNK01000001">
    <property type="protein sequence ID" value="TKI58236.1"/>
    <property type="molecule type" value="Genomic_DNA"/>
</dbReference>
<comment type="caution">
    <text evidence="2">The sequence shown here is derived from an EMBL/GenBank/DDBJ whole genome shotgun (WGS) entry which is preliminary data.</text>
</comment>
<sequence>MKMKAKIILSGLLVAAISVTGVSVFAGKSDKAEYKEYLKQYTEEKLTLAYDNATSALGFDDSDYQLFTADSSEKPEDMTEDDYILLRMTMGQTIFDTNEIEQGDFAPAIYVKNSLDEAVVLVQKKNGESKMFVYEKDDSEEFKWKLVDKKEAKGDEVEIPEQKSFERFVQEKASN</sequence>
<feature type="signal peptide" evidence="1">
    <location>
        <begin position="1"/>
        <end position="26"/>
    </location>
</feature>
<evidence type="ECO:0008006" key="4">
    <source>
        <dbReference type="Google" id="ProtNLM"/>
    </source>
</evidence>
<protein>
    <recommendedName>
        <fullName evidence="4">DUF5590 domain-containing protein</fullName>
    </recommendedName>
</protein>
<organism evidence="2 3">
    <name type="scientific">Brevibacillus antibioticus</name>
    <dbReference type="NCBI Taxonomy" id="2570228"/>
    <lineage>
        <taxon>Bacteria</taxon>
        <taxon>Bacillati</taxon>
        <taxon>Bacillota</taxon>
        <taxon>Bacilli</taxon>
        <taxon>Bacillales</taxon>
        <taxon>Paenibacillaceae</taxon>
        <taxon>Brevibacillus</taxon>
    </lineage>
</organism>
<dbReference type="AlphaFoldDB" id="A0A4U2YBS1"/>
<name>A0A4U2YBS1_9BACL</name>
<keyword evidence="3" id="KW-1185">Reference proteome</keyword>
<proteinExistence type="predicted"/>
<gene>
    <name evidence="2" type="ORF">E8L90_24165</name>
</gene>